<evidence type="ECO:0000256" key="2">
    <source>
        <dbReference type="ARBA" id="ARBA00023172"/>
    </source>
</evidence>
<dbReference type="InterPro" id="IPR013762">
    <property type="entry name" value="Integrase-like_cat_sf"/>
</dbReference>
<keyword evidence="2" id="KW-0233">DNA recombination</keyword>
<accession>A0ABU8CYP2</accession>
<dbReference type="PROSITE" id="PS51898">
    <property type="entry name" value="TYR_RECOMBINASE"/>
    <property type="match status" value="1"/>
</dbReference>
<gene>
    <name evidence="5" type="ORF">V2J18_04215</name>
</gene>
<dbReference type="PANTHER" id="PTHR30349">
    <property type="entry name" value="PHAGE INTEGRASE-RELATED"/>
    <property type="match status" value="1"/>
</dbReference>
<dbReference type="Proteomes" id="UP001387215">
    <property type="component" value="Unassembled WGS sequence"/>
</dbReference>
<sequence length="355" mass="40226">MAVIEKRGKKWRAMVRLKGHPTKTLTFNGRKAAEDWARDMEDALRSGKVLPGPSPTLSVLIDRYIKELEKFKPVADTKRGNLTRWKESLGEREVASLTGQDVLDHAAKRCEAIGPATMQVELGYLAETLKAARSLWDMTIPDIVAAARPTLARTGMIGDPNERDRRPTAAELKSLEEFYRYNFAPTPMRDLIPFAIDSAMRLSEITSILWEDYRPGDKPVVLIRTRKDPKKKATNNQWVPLLGRCAEIIDRQPKKGKRIFPYKEDTIGSNFRRACVRLEIIDLTFHDLRHEGTSRLFEAGYQIPEVSIVTGHRDWKSLKRYTNLKPASLHRDKPALPHLAPQGAPDSVEALEEAA</sequence>
<dbReference type="PANTHER" id="PTHR30349:SF94">
    <property type="entry name" value="INTEGRASE_RECOMBINASE HI_1414-RELATED"/>
    <property type="match status" value="1"/>
</dbReference>
<evidence type="ECO:0000256" key="1">
    <source>
        <dbReference type="ARBA" id="ARBA00022908"/>
    </source>
</evidence>
<name>A0ABU8CYP2_9GAMM</name>
<dbReference type="Gene3D" id="1.10.443.10">
    <property type="entry name" value="Intergrase catalytic core"/>
    <property type="match status" value="1"/>
</dbReference>
<evidence type="ECO:0000313" key="6">
    <source>
        <dbReference type="Proteomes" id="UP001387215"/>
    </source>
</evidence>
<dbReference type="RefSeq" id="WP_336131111.1">
    <property type="nucleotide sequence ID" value="NZ_JBANDL010000002.1"/>
</dbReference>
<dbReference type="SUPFAM" id="SSF56349">
    <property type="entry name" value="DNA breaking-rejoining enzymes"/>
    <property type="match status" value="1"/>
</dbReference>
<dbReference type="Pfam" id="PF00589">
    <property type="entry name" value="Phage_integrase"/>
    <property type="match status" value="1"/>
</dbReference>
<evidence type="ECO:0000256" key="3">
    <source>
        <dbReference type="SAM" id="MobiDB-lite"/>
    </source>
</evidence>
<dbReference type="EMBL" id="JBANDL010000002">
    <property type="protein sequence ID" value="MEI2453881.1"/>
    <property type="molecule type" value="Genomic_DNA"/>
</dbReference>
<dbReference type="InterPro" id="IPR050090">
    <property type="entry name" value="Tyrosine_recombinase_XerCD"/>
</dbReference>
<dbReference type="InterPro" id="IPR002104">
    <property type="entry name" value="Integrase_catalytic"/>
</dbReference>
<reference evidence="5 6" key="1">
    <citation type="submission" date="2024-02" db="EMBL/GenBank/DDBJ databases">
        <title>Lysobacter Genome Sequencing and Mining.</title>
        <authorList>
            <person name="Bierman J."/>
            <person name="Walker M.C."/>
        </authorList>
    </citation>
    <scope>NUCLEOTIDE SEQUENCE [LARGE SCALE GENOMIC DNA]</scope>
    <source>
        <strain evidence="5 6">PB6250</strain>
    </source>
</reference>
<protein>
    <submittedName>
        <fullName evidence="5">Site-specific integrase</fullName>
    </submittedName>
</protein>
<comment type="caution">
    <text evidence="5">The sequence shown here is derived from an EMBL/GenBank/DDBJ whole genome shotgun (WGS) entry which is preliminary data.</text>
</comment>
<evidence type="ECO:0000259" key="4">
    <source>
        <dbReference type="PROSITE" id="PS51898"/>
    </source>
</evidence>
<feature type="domain" description="Tyr recombinase" evidence="4">
    <location>
        <begin position="165"/>
        <end position="336"/>
    </location>
</feature>
<keyword evidence="6" id="KW-1185">Reference proteome</keyword>
<dbReference type="InterPro" id="IPR011010">
    <property type="entry name" value="DNA_brk_join_enz"/>
</dbReference>
<proteinExistence type="predicted"/>
<organism evidence="5 6">
    <name type="scientific">Lysobacter firmicutimachus</name>
    <dbReference type="NCBI Taxonomy" id="1792846"/>
    <lineage>
        <taxon>Bacteria</taxon>
        <taxon>Pseudomonadati</taxon>
        <taxon>Pseudomonadota</taxon>
        <taxon>Gammaproteobacteria</taxon>
        <taxon>Lysobacterales</taxon>
        <taxon>Lysobacteraceae</taxon>
        <taxon>Lysobacter</taxon>
    </lineage>
</organism>
<feature type="region of interest" description="Disordered" evidence="3">
    <location>
        <begin position="331"/>
        <end position="355"/>
    </location>
</feature>
<dbReference type="CDD" id="cd00796">
    <property type="entry name" value="INT_Rci_Hp1_C"/>
    <property type="match status" value="1"/>
</dbReference>
<keyword evidence="1" id="KW-0229">DNA integration</keyword>
<evidence type="ECO:0000313" key="5">
    <source>
        <dbReference type="EMBL" id="MEI2453881.1"/>
    </source>
</evidence>